<evidence type="ECO:0008006" key="4">
    <source>
        <dbReference type="Google" id="ProtNLM"/>
    </source>
</evidence>
<dbReference type="PROSITE" id="PS51257">
    <property type="entry name" value="PROKAR_LIPOPROTEIN"/>
    <property type="match status" value="1"/>
</dbReference>
<evidence type="ECO:0000256" key="1">
    <source>
        <dbReference type="SAM" id="SignalP"/>
    </source>
</evidence>
<sequence length="169" mass="19999">MIKNLILGFLFLFVSSSCQRTNDYYTDINDSSVEHVKINELKGLELSFSAIKINEKLIIIQYVKLLDRTTNLENIALFINGLENPISEKKEYYRESGERFSFYKFDEIRDYLNGQINTNTTVNYYYVDPRIKDMDDLNFKVLIKSDSHTISKQITMKRHSRYRFFLEGA</sequence>
<keyword evidence="3" id="KW-1185">Reference proteome</keyword>
<reference evidence="2 3" key="1">
    <citation type="submission" date="2021-07" db="EMBL/GenBank/DDBJ databases">
        <title>Flavobacterium sp. nov. isolated from sediment on the Taihu Lake.</title>
        <authorList>
            <person name="Qu J.-H."/>
        </authorList>
    </citation>
    <scope>NUCLEOTIDE SEQUENCE [LARGE SCALE GENOMIC DNA]</scope>
    <source>
        <strain evidence="2 3">NAS39</strain>
    </source>
</reference>
<accession>A0ABS6XRA4</accession>
<name>A0ABS6XRA4_9FLAO</name>
<feature type="chain" id="PRO_5046229631" description="Lipoprotein" evidence="1">
    <location>
        <begin position="21"/>
        <end position="169"/>
    </location>
</feature>
<gene>
    <name evidence="2" type="ORF">KZH69_00130</name>
</gene>
<dbReference type="Proteomes" id="UP000812031">
    <property type="component" value="Unassembled WGS sequence"/>
</dbReference>
<comment type="caution">
    <text evidence="2">The sequence shown here is derived from an EMBL/GenBank/DDBJ whole genome shotgun (WGS) entry which is preliminary data.</text>
</comment>
<dbReference type="RefSeq" id="WP_219315429.1">
    <property type="nucleotide sequence ID" value="NZ_JAHWYN010000001.1"/>
</dbReference>
<organism evidence="2 3">
    <name type="scientific">Flavobacterium taihuense</name>
    <dbReference type="NCBI Taxonomy" id="2857508"/>
    <lineage>
        <taxon>Bacteria</taxon>
        <taxon>Pseudomonadati</taxon>
        <taxon>Bacteroidota</taxon>
        <taxon>Flavobacteriia</taxon>
        <taxon>Flavobacteriales</taxon>
        <taxon>Flavobacteriaceae</taxon>
        <taxon>Flavobacterium</taxon>
    </lineage>
</organism>
<feature type="signal peptide" evidence="1">
    <location>
        <begin position="1"/>
        <end position="20"/>
    </location>
</feature>
<evidence type="ECO:0000313" key="3">
    <source>
        <dbReference type="Proteomes" id="UP000812031"/>
    </source>
</evidence>
<keyword evidence="1" id="KW-0732">Signal</keyword>
<evidence type="ECO:0000313" key="2">
    <source>
        <dbReference type="EMBL" id="MBW4358882.1"/>
    </source>
</evidence>
<proteinExistence type="predicted"/>
<dbReference type="EMBL" id="JAHWYN010000001">
    <property type="protein sequence ID" value="MBW4358882.1"/>
    <property type="molecule type" value="Genomic_DNA"/>
</dbReference>
<protein>
    <recommendedName>
        <fullName evidence="4">Lipoprotein</fullName>
    </recommendedName>
</protein>